<dbReference type="Pfam" id="PF03713">
    <property type="entry name" value="DUF305"/>
    <property type="match status" value="1"/>
</dbReference>
<dbReference type="Gene3D" id="1.20.1260.10">
    <property type="match status" value="1"/>
</dbReference>
<dbReference type="PANTHER" id="PTHR36933:SF1">
    <property type="entry name" value="SLL0788 PROTEIN"/>
    <property type="match status" value="1"/>
</dbReference>
<protein>
    <submittedName>
        <fullName evidence="2">DUF305 domain-containing protein</fullName>
    </submittedName>
</protein>
<dbReference type="InterPro" id="IPR012347">
    <property type="entry name" value="Ferritin-like"/>
</dbReference>
<accession>A0ABX8SDH3</accession>
<dbReference type="PANTHER" id="PTHR36933">
    <property type="entry name" value="SLL0788 PROTEIN"/>
    <property type="match status" value="1"/>
</dbReference>
<feature type="domain" description="DUF305" evidence="1">
    <location>
        <begin position="20"/>
        <end position="172"/>
    </location>
</feature>
<evidence type="ECO:0000259" key="1">
    <source>
        <dbReference type="Pfam" id="PF03713"/>
    </source>
</evidence>
<name>A0ABX8SDH3_9ACTN</name>
<evidence type="ECO:0000313" key="3">
    <source>
        <dbReference type="Proteomes" id="UP000887023"/>
    </source>
</evidence>
<sequence>MWLQTLRAPDADGIRLSDIDVGFAQDMSVHHEQALRLTAALTRDCDPVLRGLADRMAVSQSAEIATMRGWLSLTGEPAVGAEQMRWMHGGAEHEMGASMPGMASTDDIAALADARGTDAEIRFLQLMIRHHRGGIEMARAAVAGVDIEPIRNVARGMVADQGNEIGVMLAMLAVRGAQPLTYP</sequence>
<proteinExistence type="predicted"/>
<dbReference type="EMBL" id="CP079105">
    <property type="protein sequence ID" value="QXQ15963.1"/>
    <property type="molecule type" value="Genomic_DNA"/>
</dbReference>
<evidence type="ECO:0000313" key="2">
    <source>
        <dbReference type="EMBL" id="QXQ15963.1"/>
    </source>
</evidence>
<organism evidence="2 3">
    <name type="scientific">Skermania pinensis</name>
    <dbReference type="NCBI Taxonomy" id="39122"/>
    <lineage>
        <taxon>Bacteria</taxon>
        <taxon>Bacillati</taxon>
        <taxon>Actinomycetota</taxon>
        <taxon>Actinomycetes</taxon>
        <taxon>Mycobacteriales</taxon>
        <taxon>Gordoniaceae</taxon>
        <taxon>Skermania</taxon>
    </lineage>
</organism>
<dbReference type="InterPro" id="IPR005183">
    <property type="entry name" value="DUF305_CopM-like"/>
</dbReference>
<reference evidence="2" key="1">
    <citation type="submission" date="2021-07" db="EMBL/GenBank/DDBJ databases">
        <title>Candidatus Kaistella beijingensis sp. nov. isolated from a municipal wastewater treatment plant is involved in sludge foaming.</title>
        <authorList>
            <person name="Song Y."/>
            <person name="Liu S.-J."/>
        </authorList>
    </citation>
    <scope>NUCLEOTIDE SEQUENCE</scope>
    <source>
        <strain evidence="2">DSM 43998</strain>
    </source>
</reference>
<keyword evidence="3" id="KW-1185">Reference proteome</keyword>
<dbReference type="Proteomes" id="UP000887023">
    <property type="component" value="Chromosome"/>
</dbReference>
<gene>
    <name evidence="2" type="ORF">KV203_15470</name>
</gene>